<evidence type="ECO:0000256" key="1">
    <source>
        <dbReference type="SAM" id="MobiDB-lite"/>
    </source>
</evidence>
<dbReference type="OrthoDB" id="7595936at2"/>
<dbReference type="EMBL" id="CP042306">
    <property type="protein sequence ID" value="QDZ08803.1"/>
    <property type="molecule type" value="Genomic_DNA"/>
</dbReference>
<protein>
    <recommendedName>
        <fullName evidence="4">Lipoprotein</fullName>
    </recommendedName>
</protein>
<dbReference type="KEGG" id="spai:FPZ24_16105"/>
<name>A0A5B8LL01_9SPHN</name>
<feature type="region of interest" description="Disordered" evidence="1">
    <location>
        <begin position="193"/>
        <end position="216"/>
    </location>
</feature>
<evidence type="ECO:0008006" key="4">
    <source>
        <dbReference type="Google" id="ProtNLM"/>
    </source>
</evidence>
<sequence>MIVRGIFLGLLTLALGACNWIGNGYSHVVDRPQADVVAALEDLDISAQPGNPGTDPSLSGGVKPDIRLEKAADHMTWWVMAGDKVATTMTATFEQLDGGKRTRVTTSVQRGNASDDVVSPAFRSTGITSGLFSMAVEGELNKLTDGPRASAEDCQKLVEEWRMSGIEDAPRDRPENLTQAIGEGARNAIKLQAMADKLPPRRLPDGRRRRVQAGDA</sequence>
<organism evidence="2 3">
    <name type="scientific">Sphingomonas panacisoli</name>
    <dbReference type="NCBI Taxonomy" id="1813879"/>
    <lineage>
        <taxon>Bacteria</taxon>
        <taxon>Pseudomonadati</taxon>
        <taxon>Pseudomonadota</taxon>
        <taxon>Alphaproteobacteria</taxon>
        <taxon>Sphingomonadales</taxon>
        <taxon>Sphingomonadaceae</taxon>
        <taxon>Sphingomonas</taxon>
    </lineage>
</organism>
<dbReference type="PROSITE" id="PS51257">
    <property type="entry name" value="PROKAR_LIPOPROTEIN"/>
    <property type="match status" value="1"/>
</dbReference>
<evidence type="ECO:0000313" key="2">
    <source>
        <dbReference type="EMBL" id="QDZ08803.1"/>
    </source>
</evidence>
<dbReference type="RefSeq" id="WP_146573705.1">
    <property type="nucleotide sequence ID" value="NZ_CP042306.1"/>
</dbReference>
<feature type="compositionally biased region" description="Basic residues" evidence="1">
    <location>
        <begin position="207"/>
        <end position="216"/>
    </location>
</feature>
<keyword evidence="3" id="KW-1185">Reference proteome</keyword>
<evidence type="ECO:0000313" key="3">
    <source>
        <dbReference type="Proteomes" id="UP000315673"/>
    </source>
</evidence>
<dbReference type="AlphaFoldDB" id="A0A5B8LL01"/>
<proteinExistence type="predicted"/>
<gene>
    <name evidence="2" type="ORF">FPZ24_16105</name>
</gene>
<accession>A0A5B8LL01</accession>
<reference evidence="2 3" key="1">
    <citation type="submission" date="2019-07" db="EMBL/GenBank/DDBJ databases">
        <title>Full genome sequence of Sphingomonas sp. 4R-6-7(HKS19).</title>
        <authorList>
            <person name="Im W.-T."/>
        </authorList>
    </citation>
    <scope>NUCLEOTIDE SEQUENCE [LARGE SCALE GENOMIC DNA]</scope>
    <source>
        <strain evidence="2 3">HKS19</strain>
    </source>
</reference>
<dbReference type="Proteomes" id="UP000315673">
    <property type="component" value="Chromosome"/>
</dbReference>